<evidence type="ECO:0000313" key="1">
    <source>
        <dbReference type="EMBL" id="KYN04853.1"/>
    </source>
</evidence>
<dbReference type="EMBL" id="KQ977220">
    <property type="protein sequence ID" value="KYN04853.1"/>
    <property type="molecule type" value="Genomic_DNA"/>
</dbReference>
<proteinExistence type="predicted"/>
<keyword evidence="2" id="KW-1185">Reference proteome</keyword>
<accession>A0A195CVZ3</accession>
<gene>
    <name evidence="1" type="ORF">ALC62_04237</name>
</gene>
<evidence type="ECO:0000313" key="2">
    <source>
        <dbReference type="Proteomes" id="UP000078542"/>
    </source>
</evidence>
<name>A0A195CVZ3_9HYME</name>
<organism evidence="1 2">
    <name type="scientific">Cyphomyrmex costatus</name>
    <dbReference type="NCBI Taxonomy" id="456900"/>
    <lineage>
        <taxon>Eukaryota</taxon>
        <taxon>Metazoa</taxon>
        <taxon>Ecdysozoa</taxon>
        <taxon>Arthropoda</taxon>
        <taxon>Hexapoda</taxon>
        <taxon>Insecta</taxon>
        <taxon>Pterygota</taxon>
        <taxon>Neoptera</taxon>
        <taxon>Endopterygota</taxon>
        <taxon>Hymenoptera</taxon>
        <taxon>Apocrita</taxon>
        <taxon>Aculeata</taxon>
        <taxon>Formicoidea</taxon>
        <taxon>Formicidae</taxon>
        <taxon>Myrmicinae</taxon>
        <taxon>Cyphomyrmex</taxon>
    </lineage>
</organism>
<protein>
    <submittedName>
        <fullName evidence="1">Uncharacterized protein</fullName>
    </submittedName>
</protein>
<dbReference type="Proteomes" id="UP000078542">
    <property type="component" value="Unassembled WGS sequence"/>
</dbReference>
<sequence>MCYYREWVAVVNDEAAKARGVGGESAHLLARSGGGAREKVSGTPKGKQKVLFNIDCRLLRLALVEHVVTRSQLIGLSTSRSPTLPRKS</sequence>
<dbReference type="AlphaFoldDB" id="A0A195CVZ3"/>
<reference evidence="1 2" key="1">
    <citation type="submission" date="2016-03" db="EMBL/GenBank/DDBJ databases">
        <title>Cyphomyrmex costatus WGS genome.</title>
        <authorList>
            <person name="Nygaard S."/>
            <person name="Hu H."/>
            <person name="Boomsma J."/>
            <person name="Zhang G."/>
        </authorList>
    </citation>
    <scope>NUCLEOTIDE SEQUENCE [LARGE SCALE GENOMIC DNA]</scope>
    <source>
        <strain evidence="1">MS0001</strain>
        <tissue evidence="1">Whole body</tissue>
    </source>
</reference>